<dbReference type="PROSITE" id="PS50293">
    <property type="entry name" value="TPR_REGION"/>
    <property type="match status" value="3"/>
</dbReference>
<dbReference type="GO" id="GO:0097363">
    <property type="term" value="F:protein O-acetylglucosaminyltransferase activity"/>
    <property type="evidence" value="ECO:0007669"/>
    <property type="project" value="UniProtKB-EC"/>
</dbReference>
<evidence type="ECO:0000256" key="6">
    <source>
        <dbReference type="ARBA" id="ARBA00022737"/>
    </source>
</evidence>
<evidence type="ECO:0000259" key="9">
    <source>
        <dbReference type="Pfam" id="PF13844"/>
    </source>
</evidence>
<dbReference type="InterPro" id="IPR029489">
    <property type="entry name" value="OGT/SEC/SPY_C"/>
</dbReference>
<comment type="pathway">
    <text evidence="1">Protein modification; protein glycosylation.</text>
</comment>
<dbReference type="InterPro" id="IPR019734">
    <property type="entry name" value="TPR_rpt"/>
</dbReference>
<dbReference type="Proteomes" id="UP000541535">
    <property type="component" value="Unassembled WGS sequence"/>
</dbReference>
<dbReference type="Pfam" id="PF14559">
    <property type="entry name" value="TPR_19"/>
    <property type="match status" value="1"/>
</dbReference>
<evidence type="ECO:0000313" key="10">
    <source>
        <dbReference type="EMBL" id="MBB3120847.1"/>
    </source>
</evidence>
<feature type="repeat" description="TPR" evidence="8">
    <location>
        <begin position="234"/>
        <end position="267"/>
    </location>
</feature>
<evidence type="ECO:0000256" key="3">
    <source>
        <dbReference type="ARBA" id="ARBA00011970"/>
    </source>
</evidence>
<keyword evidence="5 10" id="KW-0808">Transferase</keyword>
<dbReference type="Pfam" id="PF13432">
    <property type="entry name" value="TPR_16"/>
    <property type="match status" value="2"/>
</dbReference>
<feature type="repeat" description="TPR" evidence="8">
    <location>
        <begin position="268"/>
        <end position="301"/>
    </location>
</feature>
<dbReference type="Gene3D" id="3.40.50.2000">
    <property type="entry name" value="Glycogen Phosphorylase B"/>
    <property type="match status" value="1"/>
</dbReference>
<dbReference type="Gene3D" id="1.25.40.10">
    <property type="entry name" value="Tetratricopeptide repeat domain"/>
    <property type="match status" value="5"/>
</dbReference>
<evidence type="ECO:0000256" key="8">
    <source>
        <dbReference type="PROSITE-ProRule" id="PRU00339"/>
    </source>
</evidence>
<evidence type="ECO:0000256" key="1">
    <source>
        <dbReference type="ARBA" id="ARBA00004922"/>
    </source>
</evidence>
<dbReference type="SUPFAM" id="SSF48452">
    <property type="entry name" value="TPR-like"/>
    <property type="match status" value="3"/>
</dbReference>
<keyword evidence="7 8" id="KW-0802">TPR repeat</keyword>
<reference evidence="10 11" key="1">
    <citation type="submission" date="2020-08" db="EMBL/GenBank/DDBJ databases">
        <title>Genomic Encyclopedia of Type Strains, Phase III (KMG-III): the genomes of soil and plant-associated and newly described type strains.</title>
        <authorList>
            <person name="Whitman W."/>
        </authorList>
    </citation>
    <scope>NUCLEOTIDE SEQUENCE [LARGE SCALE GENOMIC DNA]</scope>
    <source>
        <strain evidence="10 11">CECT 8897</strain>
    </source>
</reference>
<name>A0A7W5FVI9_9BURK</name>
<evidence type="ECO:0000256" key="5">
    <source>
        <dbReference type="ARBA" id="ARBA00022679"/>
    </source>
</evidence>
<dbReference type="PANTHER" id="PTHR44835:SF1">
    <property type="entry name" value="PROTEIN O-GLCNAC TRANSFERASE"/>
    <property type="match status" value="1"/>
</dbReference>
<gene>
    <name evidence="10" type="ORF">FHS03_003917</name>
</gene>
<accession>A0A7W5FVI9</accession>
<evidence type="ECO:0000313" key="11">
    <source>
        <dbReference type="Proteomes" id="UP000541535"/>
    </source>
</evidence>
<dbReference type="EMBL" id="JACHXD010000011">
    <property type="protein sequence ID" value="MBB3120847.1"/>
    <property type="molecule type" value="Genomic_DNA"/>
</dbReference>
<comment type="similarity">
    <text evidence="2">Belongs to the glycosyltransferase 41 family. O-GlcNAc transferase subfamily.</text>
</comment>
<dbReference type="SMART" id="SM00028">
    <property type="entry name" value="TPR"/>
    <property type="match status" value="14"/>
</dbReference>
<feature type="repeat" description="TPR" evidence="8">
    <location>
        <begin position="540"/>
        <end position="573"/>
    </location>
</feature>
<dbReference type="AlphaFoldDB" id="A0A7W5FVI9"/>
<protein>
    <recommendedName>
        <fullName evidence="3">protein O-GlcNAc transferase</fullName>
        <ecNumber evidence="3">2.4.1.255</ecNumber>
    </recommendedName>
</protein>
<feature type="repeat" description="TPR" evidence="8">
    <location>
        <begin position="45"/>
        <end position="78"/>
    </location>
</feature>
<dbReference type="PANTHER" id="PTHR44835">
    <property type="entry name" value="UDP-N-ACETYLGLUCOSAMINE--PEPTIDE N-ACETYLGLUCOSAMINYLTRANSFERASE SPINDLY-RELATED"/>
    <property type="match status" value="1"/>
</dbReference>
<dbReference type="Pfam" id="PF13424">
    <property type="entry name" value="TPR_12"/>
    <property type="match status" value="2"/>
</dbReference>
<dbReference type="EC" id="2.4.1.255" evidence="3"/>
<dbReference type="InterPro" id="IPR051939">
    <property type="entry name" value="Glycosyltr_41/O-GlcNAc_trsf"/>
</dbReference>
<feature type="repeat" description="TPR" evidence="8">
    <location>
        <begin position="200"/>
        <end position="233"/>
    </location>
</feature>
<comment type="caution">
    <text evidence="10">The sequence shown here is derived from an EMBL/GenBank/DDBJ whole genome shotgun (WGS) entry which is preliminary data.</text>
</comment>
<feature type="repeat" description="TPR" evidence="8">
    <location>
        <begin position="370"/>
        <end position="403"/>
    </location>
</feature>
<keyword evidence="6" id="KW-0677">Repeat</keyword>
<evidence type="ECO:0000256" key="2">
    <source>
        <dbReference type="ARBA" id="ARBA00005386"/>
    </source>
</evidence>
<dbReference type="PROSITE" id="PS50005">
    <property type="entry name" value="TPR"/>
    <property type="match status" value="10"/>
</dbReference>
<dbReference type="Pfam" id="PF13844">
    <property type="entry name" value="Glyco_transf_41"/>
    <property type="match status" value="2"/>
</dbReference>
<evidence type="ECO:0000256" key="7">
    <source>
        <dbReference type="ARBA" id="ARBA00022803"/>
    </source>
</evidence>
<feature type="repeat" description="TPR" evidence="8">
    <location>
        <begin position="506"/>
        <end position="539"/>
    </location>
</feature>
<feature type="domain" description="O-GlcNAc transferase C-terminal" evidence="9">
    <location>
        <begin position="790"/>
        <end position="960"/>
    </location>
</feature>
<dbReference type="InterPro" id="IPR011990">
    <property type="entry name" value="TPR-like_helical_dom_sf"/>
</dbReference>
<organism evidence="10 11">
    <name type="scientific">Pseudoduganella violacea</name>
    <dbReference type="NCBI Taxonomy" id="1715466"/>
    <lineage>
        <taxon>Bacteria</taxon>
        <taxon>Pseudomonadati</taxon>
        <taxon>Pseudomonadota</taxon>
        <taxon>Betaproteobacteria</taxon>
        <taxon>Burkholderiales</taxon>
        <taxon>Oxalobacteraceae</taxon>
        <taxon>Telluria group</taxon>
        <taxon>Pseudoduganella</taxon>
    </lineage>
</organism>
<feature type="repeat" description="TPR" evidence="8">
    <location>
        <begin position="438"/>
        <end position="471"/>
    </location>
</feature>
<dbReference type="Pfam" id="PF13414">
    <property type="entry name" value="TPR_11"/>
    <property type="match status" value="1"/>
</dbReference>
<sequence>MSTEASPDMADDGALQLALAEHRAGRLAAAAEHYQRLLAVRPYHAVANHNLGLLHGQQGEHGAALPYFEAAWSINPDEGQFWLSYANGLLNAGQPQAARELIETAMQRGLDTPQAQQILAQARAAAGALPADSAEAQLQQLAQLYQSGQYAALEARTRALLAGQPESALLWGVLGTALQLQHKDELAALQKCVELAPDDAEGHSNLGNAWQSRGQFDQAIASYASALRLQPEFAEAHGNLGSALCALGRLPEAAASFERALAIQPDYGLVRRKLGDTLSALGQPAQAAAAYQAALQLEPDSADLLCKLALALQALGRWAEAGTLLARALALAPDDVPALRAAGDSAINLEQTEQAAAYYRRILALEPDSAEAHMLLGIALMGLQQHEDALPLLLRASALAPQSVPTLNWLGQVQHRLQQYDAAIASFQRATELAPEDGTLHNMLGLAYHGAKRNQEAEACHRQALALAPDNALFHGNLGVALQSQSRYQEAERCQRAAVACDPDYALAYLNLGNCLHHLERPHEAVDSFRRALALQPDLSNAPLNLASTLSNLGRLDEAVQVCRDALQVNPDYCSVHNSMLFCLSHLGDIEPAQLYAEHRRFAEKFEAPLRSAWRAHGNSREPERVLRIGFVSGDFYQHAVANFILPVLECLVHSPRVSLYGYYNHTVRDSATQRLQACLPHWRDVAPLSDAELAELIREDGIDILIDLSGHTGRNRLLTFARKPAPLQASWIGYPGTTGMDAMDYFLTDRYLLPAAFASQYAEAFAYMPASAPFLPSGDAPPVNALPALQNGFITFGSFNRSNKINAQTIALWSSLMRAVPSSRLLLAGMTPGASYDELIARFAAEGIARERLSFQPRTNMRGYLSLHHQVDIALDTFPYTGGTTTLHGVWMGVPMLTLAGATMPARVSAAVLERLGLAAFVAHTADEYLEKGRYITGQLDLLASLRARMRQLLAASALGQPGVIAVGLEGAARAMWHRWCAGLAPETFEVELTTEGDPAAPPSDL</sequence>
<feature type="repeat" description="TPR" evidence="8">
    <location>
        <begin position="336"/>
        <end position="369"/>
    </location>
</feature>
<keyword evidence="4" id="KW-0328">Glycosyltransferase</keyword>
<dbReference type="Gene3D" id="3.40.50.11380">
    <property type="match status" value="1"/>
</dbReference>
<feature type="domain" description="O-GlcNAc transferase C-terminal" evidence="9">
    <location>
        <begin position="555"/>
        <end position="772"/>
    </location>
</feature>
<proteinExistence type="inferred from homology"/>
<keyword evidence="11" id="KW-1185">Reference proteome</keyword>
<dbReference type="RefSeq" id="WP_183442597.1">
    <property type="nucleotide sequence ID" value="NZ_JACHXD010000011.1"/>
</dbReference>
<evidence type="ECO:0000256" key="4">
    <source>
        <dbReference type="ARBA" id="ARBA00022676"/>
    </source>
</evidence>
<feature type="repeat" description="TPR" evidence="8">
    <location>
        <begin position="404"/>
        <end position="437"/>
    </location>
</feature>